<keyword evidence="4" id="KW-0297">G-protein coupled receptor</keyword>
<feature type="transmembrane region" description="Helical" evidence="6">
    <location>
        <begin position="22"/>
        <end position="41"/>
    </location>
</feature>
<dbReference type="Gene3D" id="1.10.1220.70">
    <property type="match status" value="1"/>
</dbReference>
<dbReference type="InterPro" id="IPR050516">
    <property type="entry name" value="Olfactory_GPCR"/>
</dbReference>
<evidence type="ECO:0000256" key="6">
    <source>
        <dbReference type="SAM" id="Phobius"/>
    </source>
</evidence>
<sequence>MDNDDSRICGRLCPSLIGRGNLYDIIVAMATIMTSTSILCLSLNQKHIDKSVSILYSAVTPMLNPIIYSVRNKDVKDTHMDNDDSRIRGRLCPSLIGRGNLYDIIVAMATIMTSTSILCPLLIGRGLAASTNQTRDVYILYDIIVAVPVADWSRAGGLDQSETSLHYVPIASKKMCISMAAPSWISSFSHSILEVIYTFQLSFCHSKHFNHFFFEVHPLFKIACSDILLHEIIMFITAGIIATFSFLLILVSYVQMVYTIL</sequence>
<evidence type="ECO:0000256" key="2">
    <source>
        <dbReference type="ARBA" id="ARBA00022475"/>
    </source>
</evidence>
<keyword evidence="2" id="KW-1003">Cell membrane</keyword>
<comment type="caution">
    <text evidence="7">The sequence shown here is derived from an EMBL/GenBank/DDBJ whole genome shotgun (WGS) entry which is preliminary data.</text>
</comment>
<keyword evidence="5" id="KW-0675">Receptor</keyword>
<organism evidence="7 8">
    <name type="scientific">Ranitomeya imitator</name>
    <name type="common">mimic poison frog</name>
    <dbReference type="NCBI Taxonomy" id="111125"/>
    <lineage>
        <taxon>Eukaryota</taxon>
        <taxon>Metazoa</taxon>
        <taxon>Chordata</taxon>
        <taxon>Craniata</taxon>
        <taxon>Vertebrata</taxon>
        <taxon>Euteleostomi</taxon>
        <taxon>Amphibia</taxon>
        <taxon>Batrachia</taxon>
        <taxon>Anura</taxon>
        <taxon>Neobatrachia</taxon>
        <taxon>Hyloidea</taxon>
        <taxon>Dendrobatidae</taxon>
        <taxon>Dendrobatinae</taxon>
        <taxon>Ranitomeya</taxon>
    </lineage>
</organism>
<reference evidence="7" key="1">
    <citation type="submission" date="2023-07" db="EMBL/GenBank/DDBJ databases">
        <authorList>
            <person name="Stuckert A."/>
        </authorList>
    </citation>
    <scope>NUCLEOTIDE SEQUENCE</scope>
</reference>
<evidence type="ECO:0000256" key="5">
    <source>
        <dbReference type="ARBA" id="ARBA00023170"/>
    </source>
</evidence>
<feature type="transmembrane region" description="Helical" evidence="6">
    <location>
        <begin position="53"/>
        <end position="70"/>
    </location>
</feature>
<dbReference type="SUPFAM" id="SSF81321">
    <property type="entry name" value="Family A G protein-coupled receptor-like"/>
    <property type="match status" value="2"/>
</dbReference>
<name>A0ABN9KV03_9NEOB</name>
<proteinExistence type="predicted"/>
<evidence type="ECO:0000256" key="1">
    <source>
        <dbReference type="ARBA" id="ARBA00004651"/>
    </source>
</evidence>
<dbReference type="PANTHER" id="PTHR26452">
    <property type="entry name" value="OLFACTORY RECEPTOR"/>
    <property type="match status" value="1"/>
</dbReference>
<dbReference type="EMBL" id="CAUEEQ010003399">
    <property type="protein sequence ID" value="CAJ0925168.1"/>
    <property type="molecule type" value="Genomic_DNA"/>
</dbReference>
<keyword evidence="8" id="KW-1185">Reference proteome</keyword>
<protein>
    <submittedName>
        <fullName evidence="7">Uncharacterized protein</fullName>
    </submittedName>
</protein>
<evidence type="ECO:0000313" key="7">
    <source>
        <dbReference type="EMBL" id="CAJ0925168.1"/>
    </source>
</evidence>
<feature type="transmembrane region" description="Helical" evidence="6">
    <location>
        <begin position="104"/>
        <end position="123"/>
    </location>
</feature>
<keyword evidence="3" id="KW-0716">Sensory transduction</keyword>
<keyword evidence="6" id="KW-0472">Membrane</keyword>
<keyword evidence="6" id="KW-0812">Transmembrane</keyword>
<accession>A0ABN9KV03</accession>
<comment type="subcellular location">
    <subcellularLocation>
        <location evidence="1">Cell membrane</location>
        <topology evidence="1">Multi-pass membrane protein</topology>
    </subcellularLocation>
</comment>
<keyword evidence="4" id="KW-0807">Transducer</keyword>
<keyword evidence="3" id="KW-0552">Olfaction</keyword>
<feature type="transmembrane region" description="Helical" evidence="6">
    <location>
        <begin position="232"/>
        <end position="254"/>
    </location>
</feature>
<evidence type="ECO:0000256" key="3">
    <source>
        <dbReference type="ARBA" id="ARBA00022725"/>
    </source>
</evidence>
<gene>
    <name evidence="7" type="ORF">RIMI_LOCUS2437268</name>
</gene>
<evidence type="ECO:0000256" key="4">
    <source>
        <dbReference type="ARBA" id="ARBA00023040"/>
    </source>
</evidence>
<dbReference type="Proteomes" id="UP001176940">
    <property type="component" value="Unassembled WGS sequence"/>
</dbReference>
<evidence type="ECO:0000313" key="8">
    <source>
        <dbReference type="Proteomes" id="UP001176940"/>
    </source>
</evidence>
<keyword evidence="6" id="KW-1133">Transmembrane helix</keyword>